<evidence type="ECO:0000313" key="2">
    <source>
        <dbReference type="EMBL" id="KAJ8759173.1"/>
    </source>
</evidence>
<evidence type="ECO:0000256" key="1">
    <source>
        <dbReference type="SAM" id="MobiDB-lite"/>
    </source>
</evidence>
<sequence>MEDHCSPLSWGYIHQDEGIEELRHYLFYTSELETTILSAQEEITKREFDILHLKDLLCRTIKERNESQEQCQKLLLEKLSLQQLLQKQQECQHQHQQHQQEEEIQFPKQETAPLSGITYSSEDESRASDSKNRVSSPESNRSIVSSQSTDPISHQQQFELLLPQSILKLVSDKPLPEKGKLLQAVKEAGPLLKNLLLAGPLPQWQHPPPQLNSVEIPPVAISSPTAKLVRQDSFNSLHGCLSKNKRSLELCESPDASSPSSKSQKMVLH</sequence>
<reference evidence="2 3" key="1">
    <citation type="submission" date="2021-09" db="EMBL/GenBank/DDBJ databases">
        <title>Genomic insights and catalytic innovation underlie evolution of tropane alkaloids biosynthesis.</title>
        <authorList>
            <person name="Wang Y.-J."/>
            <person name="Tian T."/>
            <person name="Huang J.-P."/>
            <person name="Huang S.-X."/>
        </authorList>
    </citation>
    <scope>NUCLEOTIDE SEQUENCE [LARGE SCALE GENOMIC DNA]</scope>
    <source>
        <strain evidence="2">KIB-2018</strain>
        <tissue evidence="2">Leaf</tissue>
    </source>
</reference>
<evidence type="ECO:0000313" key="3">
    <source>
        <dbReference type="Proteomes" id="UP001159364"/>
    </source>
</evidence>
<comment type="caution">
    <text evidence="2">The sequence shown here is derived from an EMBL/GenBank/DDBJ whole genome shotgun (WGS) entry which is preliminary data.</text>
</comment>
<feature type="compositionally biased region" description="Low complexity" evidence="1">
    <location>
        <begin position="253"/>
        <end position="263"/>
    </location>
</feature>
<gene>
    <name evidence="2" type="ORF">K2173_004180</name>
</gene>
<dbReference type="Proteomes" id="UP001159364">
    <property type="component" value="Linkage Group LG07"/>
</dbReference>
<protein>
    <submittedName>
        <fullName evidence="2">Uncharacterized protein</fullName>
    </submittedName>
</protein>
<feature type="compositionally biased region" description="Polar residues" evidence="1">
    <location>
        <begin position="133"/>
        <end position="149"/>
    </location>
</feature>
<dbReference type="PANTHER" id="PTHR33431">
    <property type="entry name" value="ENABLED-LIKE PROTEIN (DUF1635)"/>
    <property type="match status" value="1"/>
</dbReference>
<feature type="compositionally biased region" description="Basic and acidic residues" evidence="1">
    <location>
        <begin position="123"/>
        <end position="132"/>
    </location>
</feature>
<dbReference type="PANTHER" id="PTHR33431:SF2">
    <property type="entry name" value="CAMP-DEPENDENT PROTEIN KINASE CATALYTIC SUBUNIT-LIKE"/>
    <property type="match status" value="1"/>
</dbReference>
<accession>A0AAV8SYU7</accession>
<dbReference type="Pfam" id="PF07795">
    <property type="entry name" value="DUF1635"/>
    <property type="match status" value="1"/>
</dbReference>
<dbReference type="InterPro" id="IPR012862">
    <property type="entry name" value="DUF1635"/>
</dbReference>
<dbReference type="AlphaFoldDB" id="A0AAV8SYU7"/>
<dbReference type="EMBL" id="JAIWQS010000007">
    <property type="protein sequence ID" value="KAJ8759173.1"/>
    <property type="molecule type" value="Genomic_DNA"/>
</dbReference>
<feature type="region of interest" description="Disordered" evidence="1">
    <location>
        <begin position="250"/>
        <end position="269"/>
    </location>
</feature>
<keyword evidence="3" id="KW-1185">Reference proteome</keyword>
<organism evidence="2 3">
    <name type="scientific">Erythroxylum novogranatense</name>
    <dbReference type="NCBI Taxonomy" id="1862640"/>
    <lineage>
        <taxon>Eukaryota</taxon>
        <taxon>Viridiplantae</taxon>
        <taxon>Streptophyta</taxon>
        <taxon>Embryophyta</taxon>
        <taxon>Tracheophyta</taxon>
        <taxon>Spermatophyta</taxon>
        <taxon>Magnoliopsida</taxon>
        <taxon>eudicotyledons</taxon>
        <taxon>Gunneridae</taxon>
        <taxon>Pentapetalae</taxon>
        <taxon>rosids</taxon>
        <taxon>fabids</taxon>
        <taxon>Malpighiales</taxon>
        <taxon>Erythroxylaceae</taxon>
        <taxon>Erythroxylum</taxon>
    </lineage>
</organism>
<feature type="region of interest" description="Disordered" evidence="1">
    <location>
        <begin position="118"/>
        <end position="149"/>
    </location>
</feature>
<name>A0AAV8SYU7_9ROSI</name>
<proteinExistence type="predicted"/>